<organism evidence="2 3">
    <name type="scientific">Plasmodium gallinaceum</name>
    <dbReference type="NCBI Taxonomy" id="5849"/>
    <lineage>
        <taxon>Eukaryota</taxon>
        <taxon>Sar</taxon>
        <taxon>Alveolata</taxon>
        <taxon>Apicomplexa</taxon>
        <taxon>Aconoidasida</taxon>
        <taxon>Haemosporida</taxon>
        <taxon>Plasmodiidae</taxon>
        <taxon>Plasmodium</taxon>
        <taxon>Plasmodium (Haemamoeba)</taxon>
    </lineage>
</organism>
<evidence type="ECO:0000256" key="1">
    <source>
        <dbReference type="SAM" id="MobiDB-lite"/>
    </source>
</evidence>
<protein>
    <submittedName>
        <fullName evidence="2">Uncharacterized protein</fullName>
    </submittedName>
</protein>
<dbReference type="AlphaFoldDB" id="A0A1J1GLY3"/>
<comment type="caution">
    <text evidence="2">The sequence shown here is derived from an EMBL/GenBank/DDBJ whole genome shotgun (WGS) entry which is preliminary data.</text>
</comment>
<gene>
    <name evidence="2" type="ORF">PGAL8A_00094100</name>
</gene>
<feature type="compositionally biased region" description="Basic residues" evidence="1">
    <location>
        <begin position="159"/>
        <end position="186"/>
    </location>
</feature>
<dbReference type="GeneID" id="39729465"/>
<name>A0A1J1GLY3_PLAGA</name>
<dbReference type="Proteomes" id="UP000220797">
    <property type="component" value="Unassembled WGS sequence"/>
</dbReference>
<evidence type="ECO:0000313" key="2">
    <source>
        <dbReference type="EMBL" id="CRG93237.1"/>
    </source>
</evidence>
<reference evidence="2" key="1">
    <citation type="submission" date="2015-04" db="EMBL/GenBank/DDBJ databases">
        <authorList>
            <consortium name="Pathogen Informatics"/>
        </authorList>
    </citation>
    <scope>NUCLEOTIDE SEQUENCE [LARGE SCALE GENOMIC DNA]</scope>
    <source>
        <strain evidence="2">8A</strain>
    </source>
</reference>
<sequence length="186" mass="22573">MMDNYTHNNTDIPNRKDNLIKNSEMNVITSKDNIDDEYDNNKNIEDNIGGDKYYKEENYSEMYDLDKSKIFKNKNSSEEISDIYNMNYDKNLNEQLLLDVNSKKKKKKYENFLKSKNDNKCTELKEIPYCSFNNFEEKENDEKIKELNNNSYNMFNKEKLKKIEKKKKKNNEKKKKKKKIHMYNLY</sequence>
<dbReference type="VEuPathDB" id="PlasmoDB:PGAL8A_00094100"/>
<keyword evidence="3" id="KW-1185">Reference proteome</keyword>
<accession>A0A1J1GLY3</accession>
<dbReference type="EMBL" id="CVMV01000014">
    <property type="protein sequence ID" value="CRG93237.1"/>
    <property type="molecule type" value="Genomic_DNA"/>
</dbReference>
<evidence type="ECO:0000313" key="3">
    <source>
        <dbReference type="Proteomes" id="UP000220797"/>
    </source>
</evidence>
<dbReference type="RefSeq" id="XP_028526059.1">
    <property type="nucleotide sequence ID" value="XM_028672010.1"/>
</dbReference>
<feature type="region of interest" description="Disordered" evidence="1">
    <location>
        <begin position="158"/>
        <end position="186"/>
    </location>
</feature>
<proteinExistence type="predicted"/>